<keyword evidence="1" id="KW-0472">Membrane</keyword>
<name>A0A428S5W5_9HYPO</name>
<keyword evidence="1" id="KW-1133">Transmembrane helix</keyword>
<feature type="transmembrane region" description="Helical" evidence="1">
    <location>
        <begin position="51"/>
        <end position="74"/>
    </location>
</feature>
<dbReference type="AlphaFoldDB" id="A0A428S5W5"/>
<reference evidence="2 3" key="1">
    <citation type="submission" date="2017-06" db="EMBL/GenBank/DDBJ databases">
        <title>Cmopartive genomic analysis of Ambrosia Fusariam Clade fungi.</title>
        <authorList>
            <person name="Stajich J.E."/>
            <person name="Carrillo J."/>
            <person name="Kijimoto T."/>
            <person name="Eskalen A."/>
            <person name="O'Donnell K."/>
            <person name="Kasson M."/>
        </authorList>
    </citation>
    <scope>NUCLEOTIDE SEQUENCE [LARGE SCALE GENOMIC DNA]</scope>
    <source>
        <strain evidence="2 3">NRRL 20438</strain>
    </source>
</reference>
<organism evidence="2 3">
    <name type="scientific">Fusarium ambrosium</name>
    <dbReference type="NCBI Taxonomy" id="131363"/>
    <lineage>
        <taxon>Eukaryota</taxon>
        <taxon>Fungi</taxon>
        <taxon>Dikarya</taxon>
        <taxon>Ascomycota</taxon>
        <taxon>Pezizomycotina</taxon>
        <taxon>Sordariomycetes</taxon>
        <taxon>Hypocreomycetidae</taxon>
        <taxon>Hypocreales</taxon>
        <taxon>Nectriaceae</taxon>
        <taxon>Fusarium</taxon>
        <taxon>Fusarium solani species complex</taxon>
    </lineage>
</organism>
<evidence type="ECO:0000313" key="3">
    <source>
        <dbReference type="Proteomes" id="UP000288429"/>
    </source>
</evidence>
<proteinExistence type="predicted"/>
<gene>
    <name evidence="2" type="ORF">CDV31_016614</name>
</gene>
<keyword evidence="3" id="KW-1185">Reference proteome</keyword>
<dbReference type="Proteomes" id="UP000288429">
    <property type="component" value="Unassembled WGS sequence"/>
</dbReference>
<evidence type="ECO:0000256" key="1">
    <source>
        <dbReference type="SAM" id="Phobius"/>
    </source>
</evidence>
<sequence>MWPGSHGVVVNPQEGLMEWSVFDMDPYVNPYVDFRGVALNPKLEEFNVIDWMMASASAAWATAVAAVIVGLLAVKRHVRASGVEDTALGGPGTNLVQFLWWFGVVIRVLSMFSAYGSATASTA</sequence>
<accession>A0A428S5W5</accession>
<feature type="transmembrane region" description="Helical" evidence="1">
    <location>
        <begin position="95"/>
        <end position="115"/>
    </location>
</feature>
<comment type="caution">
    <text evidence="2">The sequence shown here is derived from an EMBL/GenBank/DDBJ whole genome shotgun (WGS) entry which is preliminary data.</text>
</comment>
<dbReference type="EMBL" id="NIZV01000577">
    <property type="protein sequence ID" value="RSL85134.1"/>
    <property type="molecule type" value="Genomic_DNA"/>
</dbReference>
<protein>
    <submittedName>
        <fullName evidence="2">Uncharacterized protein</fullName>
    </submittedName>
</protein>
<evidence type="ECO:0000313" key="2">
    <source>
        <dbReference type="EMBL" id="RSL85134.1"/>
    </source>
</evidence>
<keyword evidence="1" id="KW-0812">Transmembrane</keyword>